<feature type="active site" evidence="17">
    <location>
        <position position="330"/>
    </location>
</feature>
<accession>A0A8J4A1V5</accession>
<dbReference type="Gene3D" id="3.30.43.10">
    <property type="entry name" value="Uridine Diphospho-n-acetylenolpyruvylglucosamine Reductase, domain 2"/>
    <property type="match status" value="1"/>
</dbReference>
<keyword evidence="9 17" id="KW-0274">FAD</keyword>
<comment type="subcellular location">
    <subcellularLocation>
        <location evidence="3 17">Cytoplasm</location>
    </subcellularLocation>
</comment>
<keyword evidence="11 17" id="KW-0133">Cell shape</keyword>
<dbReference type="GO" id="GO:0071555">
    <property type="term" value="P:cell wall organization"/>
    <property type="evidence" value="ECO:0007669"/>
    <property type="project" value="UniProtKB-KW"/>
</dbReference>
<evidence type="ECO:0000256" key="17">
    <source>
        <dbReference type="HAMAP-Rule" id="MF_00037"/>
    </source>
</evidence>
<keyword evidence="7 17" id="KW-0132">Cell division</keyword>
<protein>
    <recommendedName>
        <fullName evidence="17">UDP-N-acetylenolpyruvoylglucosamine reductase</fullName>
        <ecNumber evidence="17">1.3.1.98</ecNumber>
    </recommendedName>
    <alternativeName>
        <fullName evidence="17">UDP-N-acetylmuramate dehydrogenase</fullName>
    </alternativeName>
</protein>
<evidence type="ECO:0000256" key="8">
    <source>
        <dbReference type="ARBA" id="ARBA00022630"/>
    </source>
</evidence>
<dbReference type="NCBIfam" id="NF010478">
    <property type="entry name" value="PRK13903.1"/>
    <property type="match status" value="1"/>
</dbReference>
<dbReference type="GO" id="GO:0008360">
    <property type="term" value="P:regulation of cell shape"/>
    <property type="evidence" value="ECO:0007669"/>
    <property type="project" value="UniProtKB-KW"/>
</dbReference>
<dbReference type="GO" id="GO:0009252">
    <property type="term" value="P:peptidoglycan biosynthetic process"/>
    <property type="evidence" value="ECO:0007669"/>
    <property type="project" value="UniProtKB-UniRule"/>
</dbReference>
<name>A0A8J4A1V5_9ACTN</name>
<evidence type="ECO:0000256" key="12">
    <source>
        <dbReference type="ARBA" id="ARBA00022984"/>
    </source>
</evidence>
<keyword evidence="13 17" id="KW-0560">Oxidoreductase</keyword>
<evidence type="ECO:0000256" key="10">
    <source>
        <dbReference type="ARBA" id="ARBA00022857"/>
    </source>
</evidence>
<feature type="active site" description="Proton donor" evidence="17">
    <location>
        <position position="234"/>
    </location>
</feature>
<evidence type="ECO:0000313" key="20">
    <source>
        <dbReference type="Proteomes" id="UP000635606"/>
    </source>
</evidence>
<evidence type="ECO:0000256" key="6">
    <source>
        <dbReference type="ARBA" id="ARBA00022490"/>
    </source>
</evidence>
<evidence type="ECO:0000256" key="11">
    <source>
        <dbReference type="ARBA" id="ARBA00022960"/>
    </source>
</evidence>
<evidence type="ECO:0000256" key="4">
    <source>
        <dbReference type="ARBA" id="ARBA00004752"/>
    </source>
</evidence>
<keyword evidence="8 17" id="KW-0285">Flavoprotein</keyword>
<dbReference type="InterPro" id="IPR036318">
    <property type="entry name" value="FAD-bd_PCMH-like_sf"/>
</dbReference>
<evidence type="ECO:0000256" key="16">
    <source>
        <dbReference type="ARBA" id="ARBA00048914"/>
    </source>
</evidence>
<dbReference type="HAMAP" id="MF_00037">
    <property type="entry name" value="MurB"/>
    <property type="match status" value="1"/>
</dbReference>
<dbReference type="PANTHER" id="PTHR21071:SF4">
    <property type="entry name" value="UDP-N-ACETYLENOLPYRUVOYLGLUCOSAMINE REDUCTASE"/>
    <property type="match status" value="1"/>
</dbReference>
<dbReference type="GO" id="GO:0071949">
    <property type="term" value="F:FAD binding"/>
    <property type="evidence" value="ECO:0007669"/>
    <property type="project" value="InterPro"/>
</dbReference>
<organism evidence="19 20">
    <name type="scientific">Virgisporangium ochraceum</name>
    <dbReference type="NCBI Taxonomy" id="65505"/>
    <lineage>
        <taxon>Bacteria</taxon>
        <taxon>Bacillati</taxon>
        <taxon>Actinomycetota</taxon>
        <taxon>Actinomycetes</taxon>
        <taxon>Micromonosporales</taxon>
        <taxon>Micromonosporaceae</taxon>
        <taxon>Virgisporangium</taxon>
    </lineage>
</organism>
<comment type="pathway">
    <text evidence="4 17">Cell wall biogenesis; peptidoglycan biosynthesis.</text>
</comment>
<evidence type="ECO:0000256" key="3">
    <source>
        <dbReference type="ARBA" id="ARBA00004496"/>
    </source>
</evidence>
<proteinExistence type="inferred from homology"/>
<dbReference type="EMBL" id="BOPH01000090">
    <property type="protein sequence ID" value="GIJ71765.1"/>
    <property type="molecule type" value="Genomic_DNA"/>
</dbReference>
<dbReference type="InterPro" id="IPR011601">
    <property type="entry name" value="MurB_C"/>
</dbReference>
<keyword evidence="14 17" id="KW-0131">Cell cycle</keyword>
<dbReference type="PANTHER" id="PTHR21071">
    <property type="entry name" value="UDP-N-ACETYLENOLPYRUVOYLGLUCOSAMINE REDUCTASE"/>
    <property type="match status" value="1"/>
</dbReference>
<evidence type="ECO:0000256" key="14">
    <source>
        <dbReference type="ARBA" id="ARBA00023306"/>
    </source>
</evidence>
<sequence length="338" mass="36093">MITTFADLTTMRVGGPIRQHHVATTVAEAVEVVRDADSRRDPLLVIGGGSNLVVGDVGWDGTVLQMAQAEFDIDGDRVRAGAGVEWEPLVERVVAEGLAGIEALSGIPGSVGGTPVQNVGAYGALTSDVLESVSVLDRTTGEIERWGSERCGFGRHRTSVFKRSDRWVVLEVTYRLRRAGQSGPIEFDGLVKELGVEKGGTASLADVRAAVLTLRRNRKMVLDAGDHDTWSVGSFFLNPVLAEVPDRVPAECPRWPDATGIKLPAAWLIEQSGFSRGYGLDWGNGTVALSSRHTLAITNRGGATTADVMKFAAHLRDGVAARFGVTLSPECDLVNCAF</sequence>
<comment type="cofactor">
    <cofactor evidence="1 17">
        <name>FAD</name>
        <dbReference type="ChEBI" id="CHEBI:57692"/>
    </cofactor>
</comment>
<dbReference type="Gene3D" id="3.90.78.10">
    <property type="entry name" value="UDP-N-acetylenolpyruvoylglucosamine reductase, C-terminal domain"/>
    <property type="match status" value="1"/>
</dbReference>
<comment type="similarity">
    <text evidence="5 17">Belongs to the MurB family.</text>
</comment>
<dbReference type="InterPro" id="IPR003170">
    <property type="entry name" value="MurB"/>
</dbReference>
<dbReference type="SUPFAM" id="SSF56194">
    <property type="entry name" value="Uridine diphospho-N-Acetylenolpyruvylglucosamine reductase, MurB, C-terminal domain"/>
    <property type="match status" value="1"/>
</dbReference>
<dbReference type="EC" id="1.3.1.98" evidence="17"/>
<reference evidence="19" key="1">
    <citation type="submission" date="2021-01" db="EMBL/GenBank/DDBJ databases">
        <title>Whole genome shotgun sequence of Virgisporangium ochraceum NBRC 16418.</title>
        <authorList>
            <person name="Komaki H."/>
            <person name="Tamura T."/>
        </authorList>
    </citation>
    <scope>NUCLEOTIDE SEQUENCE</scope>
    <source>
        <strain evidence="19">NBRC 16418</strain>
    </source>
</reference>
<dbReference type="SUPFAM" id="SSF56176">
    <property type="entry name" value="FAD-binding/transporter-associated domain-like"/>
    <property type="match status" value="1"/>
</dbReference>
<dbReference type="Proteomes" id="UP000635606">
    <property type="component" value="Unassembled WGS sequence"/>
</dbReference>
<evidence type="ECO:0000313" key="19">
    <source>
        <dbReference type="EMBL" id="GIJ71765.1"/>
    </source>
</evidence>
<evidence type="ECO:0000256" key="2">
    <source>
        <dbReference type="ARBA" id="ARBA00003921"/>
    </source>
</evidence>
<keyword evidence="20" id="KW-1185">Reference proteome</keyword>
<evidence type="ECO:0000256" key="1">
    <source>
        <dbReference type="ARBA" id="ARBA00001974"/>
    </source>
</evidence>
<dbReference type="InterPro" id="IPR016169">
    <property type="entry name" value="FAD-bd_PCMH_sub2"/>
</dbReference>
<evidence type="ECO:0000256" key="7">
    <source>
        <dbReference type="ARBA" id="ARBA00022618"/>
    </source>
</evidence>
<dbReference type="Gene3D" id="3.30.465.10">
    <property type="match status" value="1"/>
</dbReference>
<comment type="caution">
    <text evidence="19">The sequence shown here is derived from an EMBL/GenBank/DDBJ whole genome shotgun (WGS) entry which is preliminary data.</text>
</comment>
<keyword evidence="6 17" id="KW-0963">Cytoplasm</keyword>
<evidence type="ECO:0000256" key="5">
    <source>
        <dbReference type="ARBA" id="ARBA00010485"/>
    </source>
</evidence>
<keyword evidence="15 17" id="KW-0961">Cell wall biogenesis/degradation</keyword>
<comment type="catalytic activity">
    <reaction evidence="16 17">
        <text>UDP-N-acetyl-alpha-D-muramate + NADP(+) = UDP-N-acetyl-3-O-(1-carboxyvinyl)-alpha-D-glucosamine + NADPH + H(+)</text>
        <dbReference type="Rhea" id="RHEA:12248"/>
        <dbReference type="ChEBI" id="CHEBI:15378"/>
        <dbReference type="ChEBI" id="CHEBI:57783"/>
        <dbReference type="ChEBI" id="CHEBI:58349"/>
        <dbReference type="ChEBI" id="CHEBI:68483"/>
        <dbReference type="ChEBI" id="CHEBI:70757"/>
        <dbReference type="EC" id="1.3.1.98"/>
    </reaction>
</comment>
<comment type="caution">
    <text evidence="17">Lacks conserved residue(s) required for the propagation of feature annotation.</text>
</comment>
<dbReference type="InterPro" id="IPR016166">
    <property type="entry name" value="FAD-bd_PCMH"/>
</dbReference>
<keyword evidence="12 17" id="KW-0573">Peptidoglycan synthesis</keyword>
<dbReference type="UniPathway" id="UPA00219"/>
<dbReference type="Pfam" id="PF01565">
    <property type="entry name" value="FAD_binding_4"/>
    <property type="match status" value="1"/>
</dbReference>
<evidence type="ECO:0000256" key="15">
    <source>
        <dbReference type="ARBA" id="ARBA00023316"/>
    </source>
</evidence>
<dbReference type="NCBIfam" id="TIGR00179">
    <property type="entry name" value="murB"/>
    <property type="match status" value="1"/>
</dbReference>
<dbReference type="RefSeq" id="WP_239160648.1">
    <property type="nucleotide sequence ID" value="NZ_BOPH01000090.1"/>
</dbReference>
<dbReference type="InterPro" id="IPR036635">
    <property type="entry name" value="MurB_C_sf"/>
</dbReference>
<comment type="function">
    <text evidence="2 17">Cell wall formation.</text>
</comment>
<dbReference type="GO" id="GO:0051301">
    <property type="term" value="P:cell division"/>
    <property type="evidence" value="ECO:0007669"/>
    <property type="project" value="UniProtKB-KW"/>
</dbReference>
<evidence type="ECO:0000256" key="13">
    <source>
        <dbReference type="ARBA" id="ARBA00023002"/>
    </source>
</evidence>
<gene>
    <name evidence="17 19" type="primary">murB</name>
    <name evidence="19" type="ORF">Voc01_066820</name>
</gene>
<dbReference type="PROSITE" id="PS51387">
    <property type="entry name" value="FAD_PCMH"/>
    <property type="match status" value="1"/>
</dbReference>
<dbReference type="InterPro" id="IPR006094">
    <property type="entry name" value="Oxid_FAD_bind_N"/>
</dbReference>
<evidence type="ECO:0000256" key="9">
    <source>
        <dbReference type="ARBA" id="ARBA00022827"/>
    </source>
</evidence>
<feature type="domain" description="FAD-binding PCMH-type" evidence="18">
    <location>
        <begin position="12"/>
        <end position="179"/>
    </location>
</feature>
<keyword evidence="10 17" id="KW-0521">NADP</keyword>
<dbReference type="Pfam" id="PF02873">
    <property type="entry name" value="MurB_C"/>
    <property type="match status" value="1"/>
</dbReference>
<dbReference type="InterPro" id="IPR016167">
    <property type="entry name" value="FAD-bd_PCMH_sub1"/>
</dbReference>
<dbReference type="GO" id="GO:0008762">
    <property type="term" value="F:UDP-N-acetylmuramate dehydrogenase activity"/>
    <property type="evidence" value="ECO:0007669"/>
    <property type="project" value="UniProtKB-UniRule"/>
</dbReference>
<dbReference type="AlphaFoldDB" id="A0A8J4A1V5"/>
<dbReference type="GO" id="GO:0005829">
    <property type="term" value="C:cytosol"/>
    <property type="evidence" value="ECO:0007669"/>
    <property type="project" value="TreeGrafter"/>
</dbReference>
<evidence type="ECO:0000259" key="18">
    <source>
        <dbReference type="PROSITE" id="PS51387"/>
    </source>
</evidence>